<feature type="region of interest" description="Disordered" evidence="1">
    <location>
        <begin position="15"/>
        <end position="50"/>
    </location>
</feature>
<dbReference type="RefSeq" id="WP_232995619.1">
    <property type="nucleotide sequence ID" value="NZ_JAKLTY010000067.1"/>
</dbReference>
<evidence type="ECO:0000256" key="1">
    <source>
        <dbReference type="SAM" id="MobiDB-lite"/>
    </source>
</evidence>
<evidence type="ECO:0000313" key="4">
    <source>
        <dbReference type="Proteomes" id="UP001139012"/>
    </source>
</evidence>
<sequence length="67" mass="7521">MATFVHAACDGAEMPYEQARKRRPRIQSNSESTMMGIQTPNRFTLGNSSEGDLVDPLTRIEFTCLSR</sequence>
<organism evidence="2 5">
    <name type="scientific">Bradyrhizobium zhengyangense</name>
    <dbReference type="NCBI Taxonomy" id="2911009"/>
    <lineage>
        <taxon>Bacteria</taxon>
        <taxon>Pseudomonadati</taxon>
        <taxon>Pseudomonadota</taxon>
        <taxon>Alphaproteobacteria</taxon>
        <taxon>Hyphomicrobiales</taxon>
        <taxon>Nitrobacteraceae</taxon>
        <taxon>Bradyrhizobium</taxon>
    </lineage>
</organism>
<accession>A0A9X1UCF7</accession>
<keyword evidence="4" id="KW-1185">Reference proteome</keyword>
<name>A0A9X1UCF7_9BRAD</name>
<gene>
    <name evidence="3" type="ORF">L6637_41235</name>
    <name evidence="2" type="ORF">L6654_42025</name>
</gene>
<protein>
    <submittedName>
        <fullName evidence="2">Uncharacterized protein</fullName>
    </submittedName>
</protein>
<feature type="compositionally biased region" description="Polar residues" evidence="1">
    <location>
        <begin position="26"/>
        <end position="50"/>
    </location>
</feature>
<evidence type="ECO:0000313" key="5">
    <source>
        <dbReference type="Proteomes" id="UP001139054"/>
    </source>
</evidence>
<proteinExistence type="predicted"/>
<comment type="caution">
    <text evidence="2">The sequence shown here is derived from an EMBL/GenBank/DDBJ whole genome shotgun (WGS) entry which is preliminary data.</text>
</comment>
<dbReference type="AlphaFoldDB" id="A0A9X1UCF7"/>
<reference evidence="2" key="1">
    <citation type="submission" date="2022-01" db="EMBL/GenBank/DDBJ databases">
        <title>Genome sequnece data of strain Bradyrhizobium sp. nov.</title>
        <authorList>
            <person name="Zhang J."/>
        </authorList>
    </citation>
    <scope>NUCLEOTIDE SEQUENCE</scope>
    <source>
        <strain evidence="3">WYCCWR 12774</strain>
        <strain evidence="2">WYCCWR 13023</strain>
    </source>
</reference>
<evidence type="ECO:0000313" key="2">
    <source>
        <dbReference type="EMBL" id="MCG2633120.1"/>
    </source>
</evidence>
<dbReference type="EMBL" id="JAKLTY010000067">
    <property type="protein sequence ID" value="MCG2633120.1"/>
    <property type="molecule type" value="Genomic_DNA"/>
</dbReference>
<dbReference type="Proteomes" id="UP001139054">
    <property type="component" value="Unassembled WGS sequence"/>
</dbReference>
<dbReference type="Proteomes" id="UP001139012">
    <property type="component" value="Unassembled WGS sequence"/>
</dbReference>
<dbReference type="EMBL" id="JAKLUA010000044">
    <property type="protein sequence ID" value="MCG2673309.1"/>
    <property type="molecule type" value="Genomic_DNA"/>
</dbReference>
<evidence type="ECO:0000313" key="3">
    <source>
        <dbReference type="EMBL" id="MCG2673309.1"/>
    </source>
</evidence>